<feature type="transmembrane region" description="Helical" evidence="1">
    <location>
        <begin position="13"/>
        <end position="31"/>
    </location>
</feature>
<proteinExistence type="predicted"/>
<sequence>MNGIIRFSLNNKFALWIMTFIVVAAGLYAGLTMKQETIPDINVPVISITTVYPGAAPDEVVEQVTRPLEQRLRNLNGVDTVQSMSMENVSSLFIQYDYEKDMKEALEEAREAVDSVRLPEGVSEPTLSRITFNALPVLVVSVSSDTQSLEALTALIEEGLRPSLEGLDGVSEVQISGQYVREVVLTWKEDKLAEYGLSKDMVQGIIQGSVLKAPLGLFEMENTQKNIVVDGGVRSLEDLRNLAIPLIPSGGEGAGAGMGGAGGMGDAAGMNPAAGMGGAAGMDAATGMDGAAGMEAGAGDADLLAALMNSGLPTVPLSEIADIELVGKAESISRTNGRESVAVQIIKAPEANTVEVVNKVKAELDAFQEDTEGLNIITMLDQGEPIEQSVATMLEKALFGAIFAVIIILMFLRNIRSTLIAVVSIPLSILIGILLLKVNDITLNMMTLGAMTVAIGRVVDDSIVVIENIYRRMSLTGEQLKGKALILAATKEMFIPIMSSTIVTIAVFVPLGLVSGMVGELFMPFALTMVFSLLASLLVAITVVPMLAHTLFKRGLSKGKHSEGPGALAKAYQKGLRWALSHKIVTFAVAVLLLAASVGLSQFIGTSFLPEEEQKYAMITYSPAPGELQDEVVDLATKAEGYLLNRADVTDMQFAVGNQGGSMMGFGSDRSALFYVLFQSDIKNFEEVKEQVLADVQAKAPGEGEWGMLDMSSVMGTGSFSLTVYGDSYEEIKDAAEKIKTVMEEDSNFKDIETGLEETYDKYTLLADQAQLSRYGLTTGNIMLALAPVRERPVLTTIQEDGEVYNVYVQSEAKQYDTIDDMTGVTLTSPLGFEVPIRDVVKVESGESPNAINLMDGRLYTNITAEVTTADVGKASSELKQKINDLELPSSVDVEFGGVVEQMNETFTQLGLAMAAAVAIVYLVLVITFGGGLAPFAILFSLPFTAIGAFIALLLAGETLNVSAMMGLLMLIGIVVTNAIVLIDRVIHKERDGLATREALIEAAGTRLRPILMTALATVGALLPMLFSLEGAGIISKGLAVTVIGGLTSSTLLTLFIVPAIYEVLMRFRRKQAEERI</sequence>
<dbReference type="SUPFAM" id="SSF82693">
    <property type="entry name" value="Multidrug efflux transporter AcrB pore domain, PN1, PN2, PC1 and PC2 subdomains"/>
    <property type="match status" value="2"/>
</dbReference>
<dbReference type="GO" id="GO:0042910">
    <property type="term" value="F:xenobiotic transmembrane transporter activity"/>
    <property type="evidence" value="ECO:0007669"/>
    <property type="project" value="TreeGrafter"/>
</dbReference>
<dbReference type="PRINTS" id="PR00702">
    <property type="entry name" value="ACRIFLAVINRP"/>
</dbReference>
<dbReference type="AlphaFoldDB" id="L0EHG0"/>
<evidence type="ECO:0000256" key="1">
    <source>
        <dbReference type="SAM" id="Phobius"/>
    </source>
</evidence>
<dbReference type="HOGENOM" id="CLU_002755_1_2_9"/>
<name>L0EHG0_THECK</name>
<organism evidence="2 3">
    <name type="scientific">Thermobacillus composti (strain DSM 18247 / JCM 13945 / KWC4)</name>
    <dbReference type="NCBI Taxonomy" id="717605"/>
    <lineage>
        <taxon>Bacteria</taxon>
        <taxon>Bacillati</taxon>
        <taxon>Bacillota</taxon>
        <taxon>Bacilli</taxon>
        <taxon>Bacillales</taxon>
        <taxon>Paenibacillaceae</taxon>
        <taxon>Thermobacillus</taxon>
    </lineage>
</organism>
<dbReference type="KEGG" id="tco:Theco_3072"/>
<feature type="transmembrane region" description="Helical" evidence="1">
    <location>
        <begin position="393"/>
        <end position="412"/>
    </location>
</feature>
<dbReference type="Gene3D" id="1.20.1640.10">
    <property type="entry name" value="Multidrug efflux transporter AcrB transmembrane domain"/>
    <property type="match status" value="2"/>
</dbReference>
<feature type="transmembrane region" description="Helical" evidence="1">
    <location>
        <begin position="910"/>
        <end position="929"/>
    </location>
</feature>
<dbReference type="STRING" id="717605.Theco_3072"/>
<dbReference type="PANTHER" id="PTHR32063:SF0">
    <property type="entry name" value="SWARMING MOTILITY PROTEIN SWRC"/>
    <property type="match status" value="1"/>
</dbReference>
<reference evidence="3" key="1">
    <citation type="submission" date="2012-01" db="EMBL/GenBank/DDBJ databases">
        <title>Complete sequence of chromosome of Thermobacillus composti KWC4.</title>
        <authorList>
            <person name="Lucas S."/>
            <person name="Han J."/>
            <person name="Lapidus A."/>
            <person name="Cheng J.-F."/>
            <person name="Goodwin L."/>
            <person name="Pitluck S."/>
            <person name="Peters L."/>
            <person name="Ovchinnikova G."/>
            <person name="Teshima H."/>
            <person name="Detter J.C."/>
            <person name="Han C."/>
            <person name="Tapia R."/>
            <person name="Land M."/>
            <person name="Hauser L."/>
            <person name="Kyrpides N."/>
            <person name="Ivanova N."/>
            <person name="Pagani I."/>
            <person name="Anderson I."/>
            <person name="Woyke T."/>
        </authorList>
    </citation>
    <scope>NUCLEOTIDE SEQUENCE [LARGE SCALE GENOMIC DNA]</scope>
    <source>
        <strain evidence="3">DSM 18247 / JCM 13945 / KWC4</strain>
    </source>
</reference>
<dbReference type="GO" id="GO:0005886">
    <property type="term" value="C:plasma membrane"/>
    <property type="evidence" value="ECO:0007669"/>
    <property type="project" value="TreeGrafter"/>
</dbReference>
<feature type="transmembrane region" description="Helical" evidence="1">
    <location>
        <begin position="525"/>
        <end position="548"/>
    </location>
</feature>
<dbReference type="InterPro" id="IPR001036">
    <property type="entry name" value="Acrflvin-R"/>
</dbReference>
<keyword evidence="1" id="KW-0812">Transmembrane</keyword>
<feature type="transmembrane region" description="Helical" evidence="1">
    <location>
        <begin position="493"/>
        <end position="513"/>
    </location>
</feature>
<dbReference type="RefSeq" id="WP_015255869.1">
    <property type="nucleotide sequence ID" value="NC_019897.1"/>
</dbReference>
<feature type="transmembrane region" description="Helical" evidence="1">
    <location>
        <begin position="1008"/>
        <end position="1027"/>
    </location>
</feature>
<dbReference type="eggNOG" id="COG0841">
    <property type="taxonomic scope" value="Bacteria"/>
</dbReference>
<gene>
    <name evidence="2" type="ordered locus">Theco_3072</name>
</gene>
<dbReference type="Proteomes" id="UP000010795">
    <property type="component" value="Chromosome"/>
</dbReference>
<dbReference type="SUPFAM" id="SSF82866">
    <property type="entry name" value="Multidrug efflux transporter AcrB transmembrane domain"/>
    <property type="match status" value="2"/>
</dbReference>
<dbReference type="Pfam" id="PF00873">
    <property type="entry name" value="ACR_tran"/>
    <property type="match status" value="2"/>
</dbReference>
<evidence type="ECO:0000313" key="2">
    <source>
        <dbReference type="EMBL" id="AGA59131.1"/>
    </source>
</evidence>
<dbReference type="Gene3D" id="3.30.70.1430">
    <property type="entry name" value="Multidrug efflux transporter AcrB pore domain"/>
    <property type="match status" value="1"/>
</dbReference>
<dbReference type="Gene3D" id="3.30.2090.10">
    <property type="entry name" value="Multidrug efflux transporter AcrB TolC docking domain, DN and DC subdomains"/>
    <property type="match status" value="2"/>
</dbReference>
<keyword evidence="1" id="KW-1133">Transmembrane helix</keyword>
<dbReference type="EMBL" id="CP003255">
    <property type="protein sequence ID" value="AGA59131.1"/>
    <property type="molecule type" value="Genomic_DNA"/>
</dbReference>
<protein>
    <submittedName>
        <fullName evidence="2">Cation/multidrug efflux pump</fullName>
    </submittedName>
</protein>
<dbReference type="InterPro" id="IPR027463">
    <property type="entry name" value="AcrB_DN_DC_subdom"/>
</dbReference>
<dbReference type="OrthoDB" id="9757876at2"/>
<keyword evidence="1" id="KW-0472">Membrane</keyword>
<accession>L0EHG0</accession>
<evidence type="ECO:0000313" key="3">
    <source>
        <dbReference type="Proteomes" id="UP000010795"/>
    </source>
</evidence>
<feature type="transmembrane region" description="Helical" evidence="1">
    <location>
        <begin position="962"/>
        <end position="987"/>
    </location>
</feature>
<keyword evidence="3" id="KW-1185">Reference proteome</keyword>
<dbReference type="SUPFAM" id="SSF82714">
    <property type="entry name" value="Multidrug efflux transporter AcrB TolC docking domain, DN and DC subdomains"/>
    <property type="match status" value="2"/>
</dbReference>
<feature type="transmembrane region" description="Helical" evidence="1">
    <location>
        <begin position="418"/>
        <end position="436"/>
    </location>
</feature>
<feature type="transmembrane region" description="Helical" evidence="1">
    <location>
        <begin position="1039"/>
        <end position="1062"/>
    </location>
</feature>
<feature type="transmembrane region" description="Helical" evidence="1">
    <location>
        <begin position="584"/>
        <end position="604"/>
    </location>
</feature>
<feature type="transmembrane region" description="Helical" evidence="1">
    <location>
        <begin position="936"/>
        <end position="956"/>
    </location>
</feature>
<dbReference type="PANTHER" id="PTHR32063">
    <property type="match status" value="1"/>
</dbReference>